<reference evidence="3 4" key="2">
    <citation type="submission" date="2020-03" db="EMBL/GenBank/DDBJ databases">
        <authorList>
            <person name="Ichikawa N."/>
            <person name="Kimura A."/>
            <person name="Kitahashi Y."/>
            <person name="Uohara A."/>
        </authorList>
    </citation>
    <scope>NUCLEOTIDE SEQUENCE [LARGE SCALE GENOMIC DNA]</scope>
    <source>
        <strain evidence="3 4">NBRC 105367</strain>
    </source>
</reference>
<evidence type="ECO:0000313" key="4">
    <source>
        <dbReference type="Proteomes" id="UP000503011"/>
    </source>
</evidence>
<dbReference type="RefSeq" id="WP_173162299.1">
    <property type="nucleotide sequence ID" value="NZ_AP022871.1"/>
</dbReference>
<reference evidence="3 4" key="1">
    <citation type="submission" date="2020-03" db="EMBL/GenBank/DDBJ databases">
        <title>Whole genome shotgun sequence of Phytohabitans suffuscus NBRC 105367.</title>
        <authorList>
            <person name="Komaki H."/>
            <person name="Tamura T."/>
        </authorList>
    </citation>
    <scope>NUCLEOTIDE SEQUENCE [LARGE SCALE GENOMIC DNA]</scope>
    <source>
        <strain evidence="3 4">NBRC 105367</strain>
    </source>
</reference>
<accession>A0A6F8YVG9</accession>
<keyword evidence="1" id="KW-0732">Signal</keyword>
<keyword evidence="4" id="KW-1185">Reference proteome</keyword>
<feature type="chain" id="PRO_5038424559" description="Septum formation-related domain-containing protein" evidence="1">
    <location>
        <begin position="20"/>
        <end position="307"/>
    </location>
</feature>
<dbReference type="Pfam" id="PF13845">
    <property type="entry name" value="Septum_form"/>
    <property type="match status" value="1"/>
</dbReference>
<protein>
    <recommendedName>
        <fullName evidence="2">Septum formation-related domain-containing protein</fullName>
    </recommendedName>
</protein>
<dbReference type="KEGG" id="psuu:Psuf_074500"/>
<dbReference type="PROSITE" id="PS51257">
    <property type="entry name" value="PROKAR_LIPOPROTEIN"/>
    <property type="match status" value="1"/>
</dbReference>
<evidence type="ECO:0000259" key="2">
    <source>
        <dbReference type="Pfam" id="PF13845"/>
    </source>
</evidence>
<proteinExistence type="predicted"/>
<gene>
    <name evidence="3" type="ORF">Psuf_074500</name>
</gene>
<feature type="domain" description="Septum formation-related" evidence="2">
    <location>
        <begin position="77"/>
        <end position="284"/>
    </location>
</feature>
<dbReference type="InterPro" id="IPR026004">
    <property type="entry name" value="Septum_form"/>
</dbReference>
<sequence length="307" mass="32255">MRRWLGGLVALSALSALLAGCGMPAGVDGDLVDDWSPAGEPRALVPAADTCRTAFNAGASLGNRVSVRGHVVDGSVATPEPSACSASHEVETVHVGTFEGAGEAPPAAGSNAVRTAFADCDAKAKQFVGGDWRGARLQLWVALPPASTWAGGGRWYRCDVGELATIDHDVPTARTASLKGAAGGPSPLRLGCFRPAIVDDLLNTMEAVPCTQPHRAEFVGVWTAPDTRYTDFVDTDTRAHGACRDLVAAYAKLPKDGDLESRVGTIYYSPSEEQWADGNRGVQCFLWNDRDLRRSVKGAGPSALPAR</sequence>
<organism evidence="3 4">
    <name type="scientific">Phytohabitans suffuscus</name>
    <dbReference type="NCBI Taxonomy" id="624315"/>
    <lineage>
        <taxon>Bacteria</taxon>
        <taxon>Bacillati</taxon>
        <taxon>Actinomycetota</taxon>
        <taxon>Actinomycetes</taxon>
        <taxon>Micromonosporales</taxon>
        <taxon>Micromonosporaceae</taxon>
    </lineage>
</organism>
<dbReference type="Proteomes" id="UP000503011">
    <property type="component" value="Chromosome"/>
</dbReference>
<evidence type="ECO:0000313" key="3">
    <source>
        <dbReference type="EMBL" id="BCB90137.1"/>
    </source>
</evidence>
<dbReference type="AlphaFoldDB" id="A0A6F8YVG9"/>
<feature type="signal peptide" evidence="1">
    <location>
        <begin position="1"/>
        <end position="19"/>
    </location>
</feature>
<name>A0A6F8YVG9_9ACTN</name>
<evidence type="ECO:0000256" key="1">
    <source>
        <dbReference type="SAM" id="SignalP"/>
    </source>
</evidence>
<dbReference type="EMBL" id="AP022871">
    <property type="protein sequence ID" value="BCB90137.1"/>
    <property type="molecule type" value="Genomic_DNA"/>
</dbReference>